<dbReference type="SUPFAM" id="SSF56436">
    <property type="entry name" value="C-type lectin-like"/>
    <property type="match status" value="1"/>
</dbReference>
<evidence type="ECO:0000313" key="1">
    <source>
        <dbReference type="EMBL" id="CAL8139408.1"/>
    </source>
</evidence>
<protein>
    <submittedName>
        <fullName evidence="1">Uncharacterized protein</fullName>
    </submittedName>
</protein>
<sequence>MASRALKDAEIDNDGEVPVKELAGTNWVILRKSMTWEEAYWNCEVKYFRLVMLPTLEKAEELSRNIADISEPYTPEYMKKRHEVEFGMDRRYWTGLTDQLKEGKWLWAHNG</sequence>
<name>A0ABP1RZQ0_9HEXA</name>
<dbReference type="CDD" id="cd00037">
    <property type="entry name" value="CLECT"/>
    <property type="match status" value="1"/>
</dbReference>
<dbReference type="InterPro" id="IPR016187">
    <property type="entry name" value="CTDL_fold"/>
</dbReference>
<dbReference type="EMBL" id="CAXLJM020000125">
    <property type="protein sequence ID" value="CAL8139408.1"/>
    <property type="molecule type" value="Genomic_DNA"/>
</dbReference>
<gene>
    <name evidence="1" type="ORF">ODALV1_LOCUS27823</name>
</gene>
<comment type="caution">
    <text evidence="1">The sequence shown here is derived from an EMBL/GenBank/DDBJ whole genome shotgun (WGS) entry which is preliminary data.</text>
</comment>
<keyword evidence="2" id="KW-1185">Reference proteome</keyword>
<dbReference type="InterPro" id="IPR016186">
    <property type="entry name" value="C-type_lectin-like/link_sf"/>
</dbReference>
<reference evidence="1 2" key="1">
    <citation type="submission" date="2024-08" db="EMBL/GenBank/DDBJ databases">
        <authorList>
            <person name="Cucini C."/>
            <person name="Frati F."/>
        </authorList>
    </citation>
    <scope>NUCLEOTIDE SEQUENCE [LARGE SCALE GENOMIC DNA]</scope>
</reference>
<proteinExistence type="predicted"/>
<organism evidence="1 2">
    <name type="scientific">Orchesella dallaii</name>
    <dbReference type="NCBI Taxonomy" id="48710"/>
    <lineage>
        <taxon>Eukaryota</taxon>
        <taxon>Metazoa</taxon>
        <taxon>Ecdysozoa</taxon>
        <taxon>Arthropoda</taxon>
        <taxon>Hexapoda</taxon>
        <taxon>Collembola</taxon>
        <taxon>Entomobryomorpha</taxon>
        <taxon>Entomobryoidea</taxon>
        <taxon>Orchesellidae</taxon>
        <taxon>Orchesellinae</taxon>
        <taxon>Orchesella</taxon>
    </lineage>
</organism>
<dbReference type="Gene3D" id="3.10.100.10">
    <property type="entry name" value="Mannose-Binding Protein A, subunit A"/>
    <property type="match status" value="1"/>
</dbReference>
<evidence type="ECO:0000313" key="2">
    <source>
        <dbReference type="Proteomes" id="UP001642540"/>
    </source>
</evidence>
<accession>A0ABP1RZQ0</accession>
<dbReference type="Proteomes" id="UP001642540">
    <property type="component" value="Unassembled WGS sequence"/>
</dbReference>